<reference evidence="1" key="1">
    <citation type="submission" date="2021-03" db="EMBL/GenBank/DDBJ databases">
        <title>Draft genome sequence of rust myrtle Austropuccinia psidii MF-1, a brazilian biotype.</title>
        <authorList>
            <person name="Quecine M.C."/>
            <person name="Pachon D.M.R."/>
            <person name="Bonatelli M.L."/>
            <person name="Correr F.H."/>
            <person name="Franceschini L.M."/>
            <person name="Leite T.F."/>
            <person name="Margarido G.R.A."/>
            <person name="Almeida C.A."/>
            <person name="Ferrarezi J.A."/>
            <person name="Labate C.A."/>
        </authorList>
    </citation>
    <scope>NUCLEOTIDE SEQUENCE</scope>
    <source>
        <strain evidence="1">MF-1</strain>
    </source>
</reference>
<evidence type="ECO:0000313" key="2">
    <source>
        <dbReference type="Proteomes" id="UP000765509"/>
    </source>
</evidence>
<evidence type="ECO:0000313" key="1">
    <source>
        <dbReference type="EMBL" id="MBW0535782.1"/>
    </source>
</evidence>
<accession>A0A9Q3ICY2</accession>
<protein>
    <submittedName>
        <fullName evidence="1">Uncharacterized protein</fullName>
    </submittedName>
</protein>
<dbReference type="Proteomes" id="UP000765509">
    <property type="component" value="Unassembled WGS sequence"/>
</dbReference>
<proteinExistence type="predicted"/>
<dbReference type="AlphaFoldDB" id="A0A9Q3ICY2"/>
<sequence length="113" mass="13051">MHHWQGLFNYTSWCKEEVWHVHICAWDDFLSAAYHPYTHIVPSRPAYDANLTPPYTSCHWHHPLCFCIPALSSLILNILTLPQNPHDMPPMLPPHLCTHSSPAYHAYTPVTDP</sequence>
<keyword evidence="2" id="KW-1185">Reference proteome</keyword>
<organism evidence="1 2">
    <name type="scientific">Austropuccinia psidii MF-1</name>
    <dbReference type="NCBI Taxonomy" id="1389203"/>
    <lineage>
        <taxon>Eukaryota</taxon>
        <taxon>Fungi</taxon>
        <taxon>Dikarya</taxon>
        <taxon>Basidiomycota</taxon>
        <taxon>Pucciniomycotina</taxon>
        <taxon>Pucciniomycetes</taxon>
        <taxon>Pucciniales</taxon>
        <taxon>Sphaerophragmiaceae</taxon>
        <taxon>Austropuccinia</taxon>
    </lineage>
</organism>
<comment type="caution">
    <text evidence="1">The sequence shown here is derived from an EMBL/GenBank/DDBJ whole genome shotgun (WGS) entry which is preliminary data.</text>
</comment>
<gene>
    <name evidence="1" type="ORF">O181_075497</name>
</gene>
<name>A0A9Q3ICY2_9BASI</name>
<dbReference type="EMBL" id="AVOT02040545">
    <property type="protein sequence ID" value="MBW0535782.1"/>
    <property type="molecule type" value="Genomic_DNA"/>
</dbReference>